<dbReference type="EMBL" id="MLIK01000019">
    <property type="protein sequence ID" value="OHU22909.1"/>
    <property type="molecule type" value="Genomic_DNA"/>
</dbReference>
<gene>
    <name evidence="1" type="ORF">BKG76_17795</name>
</gene>
<dbReference type="Proteomes" id="UP000179616">
    <property type="component" value="Unassembled WGS sequence"/>
</dbReference>
<dbReference type="OrthoDB" id="839783at2"/>
<dbReference type="AlphaFoldDB" id="A0A1S1L6Y4"/>
<evidence type="ECO:0000313" key="2">
    <source>
        <dbReference type="Proteomes" id="UP000179616"/>
    </source>
</evidence>
<comment type="caution">
    <text evidence="1">The sequence shown here is derived from an EMBL/GenBank/DDBJ whole genome shotgun (WGS) entry which is preliminary data.</text>
</comment>
<sequence>MKPVIDWSCLDCGIDTDNVDGHGHDEYYMLHHDLWLEINPHTTGHLCIGCAERRLGRRLIASDFTDAPVNTNPRRASARLMSRLAHPD</sequence>
<reference evidence="1 2" key="1">
    <citation type="submission" date="2016-10" db="EMBL/GenBank/DDBJ databases">
        <title>Evaluation of Human, Veterinary and Environmental Mycobacterium chelonae Isolates by Core Genome Phylogenomic Analysis, Targeted Gene Comparison, and Anti-microbial Susceptibility Patterns: A Tale of Mistaken Identities.</title>
        <authorList>
            <person name="Fogelson S.B."/>
            <person name="Camus A.C."/>
            <person name="Lorenz W."/>
            <person name="Vasireddy R."/>
            <person name="Vasireddy S."/>
            <person name="Smith T."/>
            <person name="Brown-Elliott B.A."/>
            <person name="Wallace R.J.Jr."/>
            <person name="Hasan N.A."/>
            <person name="Reischl U."/>
            <person name="Sanchez S."/>
        </authorList>
    </citation>
    <scope>NUCLEOTIDE SEQUENCE [LARGE SCALE GENOMIC DNA]</scope>
    <source>
        <strain evidence="1 2">1559</strain>
    </source>
</reference>
<proteinExistence type="predicted"/>
<name>A0A1S1L6Y4_9MYCO</name>
<protein>
    <submittedName>
        <fullName evidence="1">Uncharacterized protein</fullName>
    </submittedName>
</protein>
<evidence type="ECO:0000313" key="1">
    <source>
        <dbReference type="EMBL" id="OHU22909.1"/>
    </source>
</evidence>
<organism evidence="1 2">
    <name type="scientific">Mycobacteroides franklinii</name>
    <dbReference type="NCBI Taxonomy" id="948102"/>
    <lineage>
        <taxon>Bacteria</taxon>
        <taxon>Bacillati</taxon>
        <taxon>Actinomycetota</taxon>
        <taxon>Actinomycetes</taxon>
        <taxon>Mycobacteriales</taxon>
        <taxon>Mycobacteriaceae</taxon>
        <taxon>Mycobacteroides</taxon>
    </lineage>
</organism>
<accession>A0A1S1L6Y4</accession>